<evidence type="ECO:0000259" key="9">
    <source>
        <dbReference type="Pfam" id="PF25084"/>
    </source>
</evidence>
<dbReference type="InterPro" id="IPR011004">
    <property type="entry name" value="Trimer_LpxA-like_sf"/>
</dbReference>
<evidence type="ECO:0000259" key="8">
    <source>
        <dbReference type="Pfam" id="PF02879"/>
    </source>
</evidence>
<dbReference type="Pfam" id="PF02878">
    <property type="entry name" value="PGM_PMM_I"/>
    <property type="match status" value="1"/>
</dbReference>
<feature type="domain" description="Alpha-D-phosphohexomutase alpha/beta/alpha" evidence="7">
    <location>
        <begin position="392"/>
        <end position="516"/>
    </location>
</feature>
<feature type="domain" description="Nucleotidyl transferase" evidence="6">
    <location>
        <begin position="2"/>
        <end position="233"/>
    </location>
</feature>
<dbReference type="EMBL" id="DLUI01000160">
    <property type="protein sequence ID" value="DAB37453.1"/>
    <property type="molecule type" value="Genomic_DNA"/>
</dbReference>
<gene>
    <name evidence="10" type="ORF">CFH83_11060</name>
</gene>
<feature type="domain" description="Alpha-D-phosphohexomutase alpha/beta/alpha" evidence="8">
    <location>
        <begin position="538"/>
        <end position="637"/>
    </location>
</feature>
<dbReference type="Pfam" id="PF02879">
    <property type="entry name" value="PGM_PMM_II"/>
    <property type="match status" value="1"/>
</dbReference>
<dbReference type="PANTHER" id="PTHR22572">
    <property type="entry name" value="SUGAR-1-PHOSPHATE GUANYL TRANSFERASE"/>
    <property type="match status" value="1"/>
</dbReference>
<evidence type="ECO:0000256" key="4">
    <source>
        <dbReference type="ARBA" id="ARBA00022540"/>
    </source>
</evidence>
<evidence type="ECO:0000313" key="10">
    <source>
        <dbReference type="EMBL" id="DAB37453.1"/>
    </source>
</evidence>
<dbReference type="InterPro" id="IPR056764">
    <property type="entry name" value="LbH_EIF2B3/5"/>
</dbReference>
<proteinExistence type="inferred from homology"/>
<reference evidence="10 11" key="1">
    <citation type="journal article" date="2017" name="Front. Microbiol.">
        <title>Comparative Genomic Analysis of the Class Epsilonproteobacteria and Proposed Reclassification to Epsilonbacteraeota (phyl. nov.).</title>
        <authorList>
            <person name="Waite D.W."/>
            <person name="Vanwonterghem I."/>
            <person name="Rinke C."/>
            <person name="Parks D.H."/>
            <person name="Zhang Y."/>
            <person name="Takai K."/>
            <person name="Sievert S.M."/>
            <person name="Simon J."/>
            <person name="Campbell B.J."/>
            <person name="Hanson T.E."/>
            <person name="Woyke T."/>
            <person name="Klotz M.G."/>
            <person name="Hugenholtz P."/>
        </authorList>
    </citation>
    <scope>NUCLEOTIDE SEQUENCE [LARGE SCALE GENOMIC DNA]</scope>
    <source>
        <strain evidence="10">UBA12443</strain>
    </source>
</reference>
<dbReference type="Gene3D" id="3.90.550.10">
    <property type="entry name" value="Spore Coat Polysaccharide Biosynthesis Protein SpsA, Chain A"/>
    <property type="match status" value="1"/>
</dbReference>
<evidence type="ECO:0000259" key="6">
    <source>
        <dbReference type="Pfam" id="PF00483"/>
    </source>
</evidence>
<dbReference type="SUPFAM" id="SSF53448">
    <property type="entry name" value="Nucleotide-diphospho-sugar transferases"/>
    <property type="match status" value="1"/>
</dbReference>
<dbReference type="InterPro" id="IPR005844">
    <property type="entry name" value="A-D-PHexomutase_a/b/a-I"/>
</dbReference>
<evidence type="ECO:0000256" key="5">
    <source>
        <dbReference type="ARBA" id="ARBA00022917"/>
    </source>
</evidence>
<name>A0A2D3WLM1_9BACT</name>
<dbReference type="SUPFAM" id="SSF53738">
    <property type="entry name" value="Phosphoglucomutase, first 3 domains"/>
    <property type="match status" value="2"/>
</dbReference>
<dbReference type="CDD" id="cd04181">
    <property type="entry name" value="NTP_transferase"/>
    <property type="match status" value="1"/>
</dbReference>
<dbReference type="GO" id="GO:0005975">
    <property type="term" value="P:carbohydrate metabolic process"/>
    <property type="evidence" value="ECO:0007669"/>
    <property type="project" value="InterPro"/>
</dbReference>
<organism evidence="10 11">
    <name type="scientific">Sulfuricurvum kujiense</name>
    <dbReference type="NCBI Taxonomy" id="148813"/>
    <lineage>
        <taxon>Bacteria</taxon>
        <taxon>Pseudomonadati</taxon>
        <taxon>Campylobacterota</taxon>
        <taxon>Epsilonproteobacteria</taxon>
        <taxon>Campylobacterales</taxon>
        <taxon>Sulfurimonadaceae</taxon>
        <taxon>Sulfuricurvum</taxon>
    </lineage>
</organism>
<evidence type="ECO:0000313" key="11">
    <source>
        <dbReference type="Proteomes" id="UP000228859"/>
    </source>
</evidence>
<comment type="similarity">
    <text evidence="2">Belongs to the phosphohexose mutase family.</text>
</comment>
<dbReference type="Pfam" id="PF00483">
    <property type="entry name" value="NTP_transferase"/>
    <property type="match status" value="1"/>
</dbReference>
<dbReference type="Pfam" id="PF25084">
    <property type="entry name" value="LbH_EIF2B"/>
    <property type="match status" value="1"/>
</dbReference>
<keyword evidence="10" id="KW-0808">Transferase</keyword>
<dbReference type="InterPro" id="IPR050486">
    <property type="entry name" value="Mannose-1P_guanyltransferase"/>
</dbReference>
<dbReference type="Gene3D" id="2.160.10.10">
    <property type="entry name" value="Hexapeptide repeat proteins"/>
    <property type="match status" value="1"/>
</dbReference>
<dbReference type="InterPro" id="IPR029044">
    <property type="entry name" value="Nucleotide-diphossugar_trans"/>
</dbReference>
<dbReference type="InterPro" id="IPR005835">
    <property type="entry name" value="NTP_transferase_dom"/>
</dbReference>
<sequence>MKAVVMAGGFGTRIQPLTNSIPKPMLPIMNRPMMEHTIMSLKALGITEFIVLLYFKPDVIKDYFKDGKKWGINITYVLPDDDYGTAGAVKKAQEQIGNENFIIISGDLVTDFDFQKIFDYHASKKSKLTITLTSVDNPLEFGVVIANKEGKIEKFLEKPSWGEVFSDTINTGIYIIEPEILDYIPNNENFDFAKDLFPLLMRKGIDLMAGYAQGYWRDVGNPESYRDVYEDLLSGKIKLNLGGEAVKYVDGVLICEEDNTLDDSVEVIGIVVIGKNVTVKKGTKLNNVVIGDNVTIGGSSKICNTVIWDDVVIGRNTKLDGCVICNNNHIGKNVTAKSGLILAEGCEIGELVTVEKDVTIWPDKVIEDASIVSRSVILGSKYKNSIFENGMVIGKANVEISCEMATKLAESFGAQLPVGSTILVSRDNSKSARMLKRAFLGGLLSSGMNVLDYNAVTSAVMRCSLSFHEEYSAGVHFNQKLDDPTSIVITFYNEEALRINTEVAKKVEKAFFKETYRRVDYSRIGQIYNSDHQKEYKEYQKGMEELLTSHMFKCLDCRVVVDMMHGMASEVFPTILNDLGVDHIMFNAHSDERRLENINTLTKSTNDDMSAVIKALNLDAGFMIYPHGQRLEMMSDKGTLLSKQSALYAVLTLLNMEAKSLGVKKRVFLPTWAADLVTFEHLEIEYGQYLNFKSEKMKSYDLVTTGEGNYAFTEFSTHRDSMYATLKILEMIVNHHVKLSEILETMPRFYYHSFQVPCKQSHKGKMMRMFLEDAKDKVSSTLDGVKIWLDKHDWILMIPDHYNDHLNLYIQAKNDNDGEEIHQLYTAKIEEWMAS</sequence>
<dbReference type="SUPFAM" id="SSF55957">
    <property type="entry name" value="Phosphoglucomutase, C-terminal domain"/>
    <property type="match status" value="1"/>
</dbReference>
<comment type="subcellular location">
    <subcellularLocation>
        <location evidence="1">Cytoplasm</location>
        <location evidence="1">Cytosol</location>
    </subcellularLocation>
</comment>
<evidence type="ECO:0000259" key="7">
    <source>
        <dbReference type="Pfam" id="PF02878"/>
    </source>
</evidence>
<dbReference type="InterPro" id="IPR016055">
    <property type="entry name" value="A-D-PHexomutase_a/b/a-I/II/III"/>
</dbReference>
<evidence type="ECO:0000256" key="3">
    <source>
        <dbReference type="ARBA" id="ARBA00022490"/>
    </source>
</evidence>
<evidence type="ECO:0000256" key="2">
    <source>
        <dbReference type="ARBA" id="ARBA00010231"/>
    </source>
</evidence>
<feature type="domain" description="EIF2B subunit epsilon/gamma LbH" evidence="9">
    <location>
        <begin position="256"/>
        <end position="354"/>
    </location>
</feature>
<dbReference type="GO" id="GO:0016740">
    <property type="term" value="F:transferase activity"/>
    <property type="evidence" value="ECO:0007669"/>
    <property type="project" value="UniProtKB-KW"/>
</dbReference>
<dbReference type="RefSeq" id="WP_294895550.1">
    <property type="nucleotide sequence ID" value="NZ_DLUI01000160.1"/>
</dbReference>
<dbReference type="Proteomes" id="UP000228859">
    <property type="component" value="Unassembled WGS sequence"/>
</dbReference>
<comment type="caution">
    <text evidence="10">The sequence shown here is derived from an EMBL/GenBank/DDBJ whole genome shotgun (WGS) entry which is preliminary data.</text>
</comment>
<dbReference type="InterPro" id="IPR036900">
    <property type="entry name" value="A-D-PHexomutase_C_sf"/>
</dbReference>
<dbReference type="InterPro" id="IPR005845">
    <property type="entry name" value="A-D-PHexomutase_a/b/a-II"/>
</dbReference>
<dbReference type="AlphaFoldDB" id="A0A2D3WLM1"/>
<dbReference type="SUPFAM" id="SSF51161">
    <property type="entry name" value="Trimeric LpxA-like enzymes"/>
    <property type="match status" value="1"/>
</dbReference>
<keyword evidence="5" id="KW-0648">Protein biosynthesis</keyword>
<dbReference type="Gene3D" id="3.40.120.10">
    <property type="entry name" value="Alpha-D-Glucose-1,6-Bisphosphate, subunit A, domain 3"/>
    <property type="match status" value="3"/>
</dbReference>
<protein>
    <submittedName>
        <fullName evidence="10">Mannose-1-phosphate guanyltransferase</fullName>
    </submittedName>
</protein>
<accession>A0A2D3WLM1</accession>
<evidence type="ECO:0000256" key="1">
    <source>
        <dbReference type="ARBA" id="ARBA00004514"/>
    </source>
</evidence>
<keyword evidence="3" id="KW-0963">Cytoplasm</keyword>
<keyword evidence="4" id="KW-0396">Initiation factor</keyword>
<dbReference type="GO" id="GO:0016868">
    <property type="term" value="F:intramolecular phosphotransferase activity"/>
    <property type="evidence" value="ECO:0007669"/>
    <property type="project" value="InterPro"/>
</dbReference>